<reference evidence="1 2" key="1">
    <citation type="submission" date="2022-05" db="EMBL/GenBank/DDBJ databases">
        <authorList>
            <consortium name="Genoscope - CEA"/>
            <person name="William W."/>
        </authorList>
    </citation>
    <scope>NUCLEOTIDE SEQUENCE [LARGE SCALE GENOMIC DNA]</scope>
</reference>
<dbReference type="Proteomes" id="UP001159427">
    <property type="component" value="Unassembled WGS sequence"/>
</dbReference>
<evidence type="ECO:0000313" key="2">
    <source>
        <dbReference type="Proteomes" id="UP001159427"/>
    </source>
</evidence>
<accession>A0ABN8LPV3</accession>
<gene>
    <name evidence="1" type="ORF">PEVE_00001021</name>
</gene>
<organism evidence="1 2">
    <name type="scientific">Porites evermanni</name>
    <dbReference type="NCBI Taxonomy" id="104178"/>
    <lineage>
        <taxon>Eukaryota</taxon>
        <taxon>Metazoa</taxon>
        <taxon>Cnidaria</taxon>
        <taxon>Anthozoa</taxon>
        <taxon>Hexacorallia</taxon>
        <taxon>Scleractinia</taxon>
        <taxon>Fungiina</taxon>
        <taxon>Poritidae</taxon>
        <taxon>Porites</taxon>
    </lineage>
</organism>
<sequence>MKKNLALHHHRGIVDKATTPLFQLSDQRPVSKISLIPPFSYIYRLEDQSRYYSGHSFLIGAARSASLAGLTDYEIKLLGRWNSNC</sequence>
<protein>
    <submittedName>
        <fullName evidence="1">Uncharacterized protein</fullName>
    </submittedName>
</protein>
<name>A0ABN8LPV3_9CNID</name>
<evidence type="ECO:0000313" key="1">
    <source>
        <dbReference type="EMBL" id="CAH3019084.1"/>
    </source>
</evidence>
<feature type="non-terminal residue" evidence="1">
    <location>
        <position position="85"/>
    </location>
</feature>
<keyword evidence="2" id="KW-1185">Reference proteome</keyword>
<proteinExistence type="predicted"/>
<dbReference type="EMBL" id="CALNXI010000105">
    <property type="protein sequence ID" value="CAH3019084.1"/>
    <property type="molecule type" value="Genomic_DNA"/>
</dbReference>
<comment type="caution">
    <text evidence="1">The sequence shown here is derived from an EMBL/GenBank/DDBJ whole genome shotgun (WGS) entry which is preliminary data.</text>
</comment>